<dbReference type="AlphaFoldDB" id="A0A6N2NFQ2"/>
<keyword evidence="1" id="KW-1133">Transmembrane helix</keyword>
<keyword evidence="1" id="KW-0472">Membrane</keyword>
<sequence>MRGATRGLPRRSPILVLLSPSTFNCGVLMGSGALVLLWNRYSDRRIFRISRFHPGALVEAVLVNFWDEISGGLRRRGRGQTSVRVE</sequence>
<dbReference type="EMBL" id="CAADRP010002043">
    <property type="protein sequence ID" value="VFU60151.1"/>
    <property type="molecule type" value="Genomic_DNA"/>
</dbReference>
<accession>A0A6N2NFQ2</accession>
<evidence type="ECO:0000313" key="2">
    <source>
        <dbReference type="EMBL" id="VFU60151.1"/>
    </source>
</evidence>
<organism evidence="2">
    <name type="scientific">Salix viminalis</name>
    <name type="common">Common osier</name>
    <name type="synonym">Basket willow</name>
    <dbReference type="NCBI Taxonomy" id="40686"/>
    <lineage>
        <taxon>Eukaryota</taxon>
        <taxon>Viridiplantae</taxon>
        <taxon>Streptophyta</taxon>
        <taxon>Embryophyta</taxon>
        <taxon>Tracheophyta</taxon>
        <taxon>Spermatophyta</taxon>
        <taxon>Magnoliopsida</taxon>
        <taxon>eudicotyledons</taxon>
        <taxon>Gunneridae</taxon>
        <taxon>Pentapetalae</taxon>
        <taxon>rosids</taxon>
        <taxon>fabids</taxon>
        <taxon>Malpighiales</taxon>
        <taxon>Salicaceae</taxon>
        <taxon>Saliceae</taxon>
        <taxon>Salix</taxon>
    </lineage>
</organism>
<proteinExistence type="predicted"/>
<keyword evidence="1" id="KW-0812">Transmembrane</keyword>
<name>A0A6N2NFQ2_SALVM</name>
<protein>
    <submittedName>
        <fullName evidence="2">Uncharacterized protein</fullName>
    </submittedName>
</protein>
<gene>
    <name evidence="2" type="ORF">SVIM_LOCUS445436</name>
</gene>
<reference evidence="2" key="1">
    <citation type="submission" date="2019-03" db="EMBL/GenBank/DDBJ databases">
        <authorList>
            <person name="Mank J."/>
            <person name="Almeida P."/>
        </authorList>
    </citation>
    <scope>NUCLEOTIDE SEQUENCE</scope>
    <source>
        <strain evidence="2">78183</strain>
    </source>
</reference>
<feature type="transmembrane region" description="Helical" evidence="1">
    <location>
        <begin position="14"/>
        <end position="38"/>
    </location>
</feature>
<evidence type="ECO:0000256" key="1">
    <source>
        <dbReference type="SAM" id="Phobius"/>
    </source>
</evidence>